<evidence type="ECO:0000256" key="1">
    <source>
        <dbReference type="ARBA" id="ARBA00022670"/>
    </source>
</evidence>
<keyword evidence="3" id="KW-0788">Thiol protease</keyword>
<reference evidence="5 6" key="1">
    <citation type="submission" date="2024-02" db="EMBL/GenBank/DDBJ databases">
        <title>The Genome Sequence of Enterococcus sp. DIV0159.</title>
        <authorList>
            <person name="Earl A."/>
            <person name="Manson A."/>
            <person name="Gilmore M."/>
            <person name="Sanders J."/>
            <person name="Shea T."/>
            <person name="Howe W."/>
            <person name="Livny J."/>
            <person name="Cuomo C."/>
            <person name="Neafsey D."/>
            <person name="Birren B."/>
        </authorList>
    </citation>
    <scope>NUCLEOTIDE SEQUENCE [LARGE SCALE GENOMIC DNA]</scope>
    <source>
        <strain evidence="5 6">665A</strain>
    </source>
</reference>
<evidence type="ECO:0000256" key="4">
    <source>
        <dbReference type="SAM" id="Phobius"/>
    </source>
</evidence>
<feature type="transmembrane region" description="Helical" evidence="4">
    <location>
        <begin position="6"/>
        <end position="24"/>
    </location>
</feature>
<dbReference type="SUPFAM" id="SSF63817">
    <property type="entry name" value="Sortase"/>
    <property type="match status" value="1"/>
</dbReference>
<evidence type="ECO:0000313" key="5">
    <source>
        <dbReference type="EMBL" id="MEO1772452.1"/>
    </source>
</evidence>
<accession>A0ABV0EXE3</accession>
<dbReference type="NCBIfam" id="TIGR01076">
    <property type="entry name" value="sortase_fam"/>
    <property type="match status" value="1"/>
</dbReference>
<evidence type="ECO:0000256" key="2">
    <source>
        <dbReference type="ARBA" id="ARBA00022801"/>
    </source>
</evidence>
<name>A0ABV0EXE3_9ENTE</name>
<dbReference type="InterPro" id="IPR005754">
    <property type="entry name" value="Sortase"/>
</dbReference>
<dbReference type="CDD" id="cd06165">
    <property type="entry name" value="Sortase_A"/>
    <property type="match status" value="1"/>
</dbReference>
<dbReference type="Gene3D" id="2.40.260.10">
    <property type="entry name" value="Sortase"/>
    <property type="match status" value="1"/>
</dbReference>
<sequence>MIKSKYFLIIIYWAALFLLGFPMIKQSILSYKLTKVSDVQTKVVDQPLNQAEAVQPPSFSEILAFQGTDQPVSANLLIPSADFAVPIYPVITQESLLAGGGMLFPERTPANDNMVLLGHHLGNQQLLFGQLLSLKEKDDIYLYYAEEVYHYQVTATKIIKETNLSVLDETNEPQLTLITCDKPTQTDQRFVVTASLKERSQATKETIKIEKKLEKATVQRNERNVWRGVGLFLSLVVLGTLIILRLSREEESH</sequence>
<gene>
    <name evidence="5" type="ORF">JZO67_004434</name>
</gene>
<dbReference type="Proteomes" id="UP000664357">
    <property type="component" value="Unassembled WGS sequence"/>
</dbReference>
<keyword evidence="4" id="KW-0472">Membrane</keyword>
<keyword evidence="2" id="KW-0378">Hydrolase</keyword>
<keyword evidence="6" id="KW-1185">Reference proteome</keyword>
<dbReference type="EMBL" id="JAFREL020000004">
    <property type="protein sequence ID" value="MEO1772452.1"/>
    <property type="molecule type" value="Genomic_DNA"/>
</dbReference>
<keyword evidence="4" id="KW-0812">Transmembrane</keyword>
<proteinExistence type="predicted"/>
<feature type="transmembrane region" description="Helical" evidence="4">
    <location>
        <begin position="225"/>
        <end position="244"/>
    </location>
</feature>
<dbReference type="Pfam" id="PF04203">
    <property type="entry name" value="Sortase"/>
    <property type="match status" value="1"/>
</dbReference>
<keyword evidence="4" id="KW-1133">Transmembrane helix</keyword>
<dbReference type="InterPro" id="IPR023365">
    <property type="entry name" value="Sortase_dom-sf"/>
</dbReference>
<organism evidence="5 6">
    <name type="scientific">Candidatus Enterococcus ferrettii</name>
    <dbReference type="NCBI Taxonomy" id="2815324"/>
    <lineage>
        <taxon>Bacteria</taxon>
        <taxon>Bacillati</taxon>
        <taxon>Bacillota</taxon>
        <taxon>Bacilli</taxon>
        <taxon>Lactobacillales</taxon>
        <taxon>Enterococcaceae</taxon>
        <taxon>Enterococcus</taxon>
    </lineage>
</organism>
<keyword evidence="1" id="KW-0645">Protease</keyword>
<evidence type="ECO:0000313" key="6">
    <source>
        <dbReference type="Proteomes" id="UP000664357"/>
    </source>
</evidence>
<dbReference type="RefSeq" id="WP_207704037.1">
    <property type="nucleotide sequence ID" value="NZ_JAFREL020000004.1"/>
</dbReference>
<evidence type="ECO:0000256" key="3">
    <source>
        <dbReference type="ARBA" id="ARBA00022807"/>
    </source>
</evidence>
<dbReference type="InterPro" id="IPR042007">
    <property type="entry name" value="Sortase_A"/>
</dbReference>
<comment type="caution">
    <text evidence="5">The sequence shown here is derived from an EMBL/GenBank/DDBJ whole genome shotgun (WGS) entry which is preliminary data.</text>
</comment>
<protein>
    <submittedName>
        <fullName evidence="5">Sortase A</fullName>
    </submittedName>
</protein>